<dbReference type="HOGENOM" id="CLU_155928_1_0_11"/>
<accession>C5C1Q8</accession>
<evidence type="ECO:0000259" key="1">
    <source>
        <dbReference type="Pfam" id="PF13490"/>
    </source>
</evidence>
<dbReference type="EMBL" id="CP001618">
    <property type="protein sequence ID" value="ACQ79526.1"/>
    <property type="molecule type" value="Genomic_DNA"/>
</dbReference>
<dbReference type="RefSeq" id="WP_015881766.1">
    <property type="nucleotide sequence ID" value="NC_012669.1"/>
</dbReference>
<dbReference type="OrthoDB" id="3267840at2"/>
<evidence type="ECO:0000313" key="3">
    <source>
        <dbReference type="Proteomes" id="UP000007962"/>
    </source>
</evidence>
<organism evidence="2 3">
    <name type="scientific">Beutenbergia cavernae (strain ATCC BAA-8 / DSM 12333 / CCUG 43141 / JCM 11478 / NBRC 16432 / NCIMB 13614 / HKI 0122)</name>
    <dbReference type="NCBI Taxonomy" id="471853"/>
    <lineage>
        <taxon>Bacteria</taxon>
        <taxon>Bacillati</taxon>
        <taxon>Actinomycetota</taxon>
        <taxon>Actinomycetes</taxon>
        <taxon>Micrococcales</taxon>
        <taxon>Beutenbergiaceae</taxon>
        <taxon>Beutenbergia</taxon>
    </lineage>
</organism>
<name>C5C1Q8_BEUC1</name>
<dbReference type="STRING" id="471853.Bcav_1266"/>
<feature type="domain" description="Putative zinc-finger" evidence="1">
    <location>
        <begin position="27"/>
        <end position="60"/>
    </location>
</feature>
<sequence>MSTPRDGAGDDEAALLAARSVSAQCQCTEALEKLETFLDSEMGELDADRLRTHLEACEPCLEAADLEQRLRNLVRRACHEQAPDGLRARVRTQLTVMSTRVVISRPD</sequence>
<dbReference type="Proteomes" id="UP000007962">
    <property type="component" value="Chromosome"/>
</dbReference>
<dbReference type="InterPro" id="IPR027383">
    <property type="entry name" value="Znf_put"/>
</dbReference>
<keyword evidence="3" id="KW-1185">Reference proteome</keyword>
<dbReference type="Pfam" id="PF13490">
    <property type="entry name" value="zf-HC2"/>
    <property type="match status" value="1"/>
</dbReference>
<dbReference type="KEGG" id="bcv:Bcav_1266"/>
<proteinExistence type="predicted"/>
<dbReference type="AlphaFoldDB" id="C5C1Q8"/>
<protein>
    <submittedName>
        <fullName evidence="2">Anti-sigma factor</fullName>
    </submittedName>
</protein>
<dbReference type="InterPro" id="IPR024020">
    <property type="entry name" value="Anit_sigma_mycothiol_RsrA"/>
</dbReference>
<reference evidence="2 3" key="1">
    <citation type="journal article" date="2009" name="Stand. Genomic Sci.">
        <title>Complete genome sequence of Beutenbergia cavernae type strain (HKI 0122).</title>
        <authorList>
            <person name="Land M."/>
            <person name="Pukall R."/>
            <person name="Abt B."/>
            <person name="Goker M."/>
            <person name="Rohde M."/>
            <person name="Glavina Del Rio T."/>
            <person name="Tice H."/>
            <person name="Copeland A."/>
            <person name="Cheng J.F."/>
            <person name="Lucas S."/>
            <person name="Chen F."/>
            <person name="Nolan M."/>
            <person name="Bruce D."/>
            <person name="Goodwin L."/>
            <person name="Pitluck S."/>
            <person name="Ivanova N."/>
            <person name="Mavromatis K."/>
            <person name="Ovchinnikova G."/>
            <person name="Pati A."/>
            <person name="Chen A."/>
            <person name="Palaniappan K."/>
            <person name="Hauser L."/>
            <person name="Chang Y.J."/>
            <person name="Jefferies C.C."/>
            <person name="Saunders E."/>
            <person name="Brettin T."/>
            <person name="Detter J.C."/>
            <person name="Han C."/>
            <person name="Chain P."/>
            <person name="Bristow J."/>
            <person name="Eisen J.A."/>
            <person name="Markowitz V."/>
            <person name="Hugenholtz P."/>
            <person name="Kyrpides N.C."/>
            <person name="Klenk H.P."/>
            <person name="Lapidus A."/>
        </authorList>
    </citation>
    <scope>NUCLEOTIDE SEQUENCE [LARGE SCALE GENOMIC DNA]</scope>
    <source>
        <strain evidence="3">ATCC BAA-8 / DSM 12333 / NBRC 16432</strain>
    </source>
</reference>
<gene>
    <name evidence="2" type="ordered locus">Bcav_1266</name>
</gene>
<dbReference type="NCBIfam" id="TIGR03988">
    <property type="entry name" value="antisig_RsrA"/>
    <property type="match status" value="1"/>
</dbReference>
<evidence type="ECO:0000313" key="2">
    <source>
        <dbReference type="EMBL" id="ACQ79526.1"/>
    </source>
</evidence>